<reference evidence="9 11" key="1">
    <citation type="journal article" date="2015" name="Biotechnol. Bioeng.">
        <title>Genome sequence and phenotypic characterization of Caulobacter segnis.</title>
        <authorList>
            <person name="Patel S."/>
            <person name="Fletcher B."/>
            <person name="Scott D.C."/>
            <person name="Ely B."/>
        </authorList>
    </citation>
    <scope>NUCLEOTIDE SEQUENCE [LARGE SCALE GENOMIC DNA]</scope>
    <source>
        <strain evidence="9 11">PS02</strain>
    </source>
</reference>
<name>A0A168R6J0_9CLOT</name>
<evidence type="ECO:0000259" key="8">
    <source>
        <dbReference type="PROSITE" id="PS00486"/>
    </source>
</evidence>
<evidence type="ECO:0000256" key="5">
    <source>
        <dbReference type="ARBA" id="ARBA00022840"/>
    </source>
</evidence>
<dbReference type="SUPFAM" id="SSF48334">
    <property type="entry name" value="DNA repair protein MutS, domain III"/>
    <property type="match status" value="1"/>
</dbReference>
<dbReference type="InterPro" id="IPR005747">
    <property type="entry name" value="MutS2"/>
</dbReference>
<dbReference type="EMBL" id="LROR01000055">
    <property type="protein sequence ID" value="OBR92756.1"/>
    <property type="molecule type" value="Genomic_DNA"/>
</dbReference>
<gene>
    <name evidence="9" type="primary">mutS2_2</name>
    <name evidence="10" type="synonym">mutS2_1</name>
    <name evidence="10" type="ORF">CLCOS_28180</name>
    <name evidence="9" type="ORF">WX73_02202</name>
</gene>
<dbReference type="SMART" id="SM00534">
    <property type="entry name" value="MUTSac"/>
    <property type="match status" value="1"/>
</dbReference>
<dbReference type="NCBIfam" id="TIGR01069">
    <property type="entry name" value="mutS2"/>
    <property type="match status" value="1"/>
</dbReference>
<evidence type="ECO:0000313" key="11">
    <source>
        <dbReference type="Proteomes" id="UP000077384"/>
    </source>
</evidence>
<dbReference type="AlphaFoldDB" id="A0A168R6J0"/>
<keyword evidence="9" id="KW-0255">Endonuclease</keyword>
<dbReference type="PROSITE" id="PS00486">
    <property type="entry name" value="DNA_MISMATCH_REPAIR_2"/>
    <property type="match status" value="1"/>
</dbReference>
<dbReference type="Gene3D" id="3.40.50.300">
    <property type="entry name" value="P-loop containing nucleotide triphosphate hydrolases"/>
    <property type="match status" value="1"/>
</dbReference>
<keyword evidence="6" id="KW-0694">RNA-binding</keyword>
<keyword evidence="3" id="KW-0547">Nucleotide-binding</keyword>
<dbReference type="Gene3D" id="1.10.1420.10">
    <property type="match status" value="2"/>
</dbReference>
<dbReference type="InterPro" id="IPR000432">
    <property type="entry name" value="DNA_mismatch_repair_MutS_C"/>
</dbReference>
<evidence type="ECO:0000256" key="2">
    <source>
        <dbReference type="ARBA" id="ARBA00022730"/>
    </source>
</evidence>
<evidence type="ECO:0000256" key="3">
    <source>
        <dbReference type="ARBA" id="ARBA00022741"/>
    </source>
</evidence>
<dbReference type="RefSeq" id="WP_063602143.1">
    <property type="nucleotide sequence ID" value="NZ_LITQ01000032.1"/>
</dbReference>
<sequence>MNTNTFDKLQYNDLKKIVKSYCVSGLGKKLIDKLKPSTNLKVIDKRLNETSEGRALLDTCSYIPLEGIFNIDNIIDNVEKSMVLEPENLTTLCNFLRGCRKIKNFMKDKEFYAPTLSSYGNSITEFTFIEEEIELSIRGSLVDSNASKELRKIRRLIENTESKIQDKLEKVLKNSSNKKYIQEFFISKRNGRYTIPIKAAYKNQVPGNIVETSSKGSTIFIEPNNISKSTEELTALKAEESIEEYKILSTLTALVFDNLREIKINMEVIEEYDMIFAKAKYSKAINGMKPKINDYGYINIIKGKHPLLKGDVVPLDFKVGDDYRTLIITGPNAGGKTVVLKTVGILTLAVQSGFHISAAEGTEISVFEKIFVDIGDDQSIENALSTFSSHIKNLADIIDNSNKSTLILCDEIGSGTEPNEGAGLAIAILEEFYHKGCITVATTHYGEIKNFSEIHEDFQNAAMQFESETLEPLYKLIIGKSGESNALWISKKMGIKNSVLEKAESYIKNKDYNFKLVRESKIKNRKVEEEFDEHKNYYYFKIGDRVFLMDYEDFAIVYKEKDRFNNVTVLYKENFIEVNEKRIRLELKAEDLYPKDYDLNTLFVSYKDRKLERDIIRGSKKALKKIQKEIKNQYHKE</sequence>
<dbReference type="GO" id="GO:0140664">
    <property type="term" value="F:ATP-dependent DNA damage sensor activity"/>
    <property type="evidence" value="ECO:0007669"/>
    <property type="project" value="InterPro"/>
</dbReference>
<evidence type="ECO:0000256" key="4">
    <source>
        <dbReference type="ARBA" id="ARBA00022801"/>
    </source>
</evidence>
<dbReference type="GO" id="GO:0045910">
    <property type="term" value="P:negative regulation of DNA recombination"/>
    <property type="evidence" value="ECO:0007669"/>
    <property type="project" value="InterPro"/>
</dbReference>
<feature type="domain" description="DNA mismatch repair proteins mutS family" evidence="8">
    <location>
        <begin position="405"/>
        <end position="421"/>
    </location>
</feature>
<dbReference type="PANTHER" id="PTHR48466:SF2">
    <property type="entry name" value="OS10G0509000 PROTEIN"/>
    <property type="match status" value="1"/>
</dbReference>
<dbReference type="InterPro" id="IPR027417">
    <property type="entry name" value="P-loop_NTPase"/>
</dbReference>
<dbReference type="Proteomes" id="UP000077384">
    <property type="component" value="Unassembled WGS sequence"/>
</dbReference>
<evidence type="ECO:0000256" key="1">
    <source>
        <dbReference type="ARBA" id="ARBA00022722"/>
    </source>
</evidence>
<evidence type="ECO:0000313" key="9">
    <source>
        <dbReference type="EMBL" id="OAA90114.1"/>
    </source>
</evidence>
<keyword evidence="1" id="KW-0540">Nuclease</keyword>
<dbReference type="SUPFAM" id="SSF52540">
    <property type="entry name" value="P-loop containing nucleoside triphosphate hydrolases"/>
    <property type="match status" value="1"/>
</dbReference>
<dbReference type="GO" id="GO:0004519">
    <property type="term" value="F:endonuclease activity"/>
    <property type="evidence" value="ECO:0007669"/>
    <property type="project" value="UniProtKB-KW"/>
</dbReference>
<dbReference type="PATRIC" id="fig|1705578.3.peg.2463"/>
<dbReference type="GO" id="GO:0006298">
    <property type="term" value="P:mismatch repair"/>
    <property type="evidence" value="ECO:0007669"/>
    <property type="project" value="InterPro"/>
</dbReference>
<dbReference type="GO" id="GO:0030983">
    <property type="term" value="F:mismatched DNA binding"/>
    <property type="evidence" value="ECO:0007669"/>
    <property type="project" value="InterPro"/>
</dbReference>
<dbReference type="PIRSF" id="PIRSF005814">
    <property type="entry name" value="MutS_YshD"/>
    <property type="match status" value="1"/>
</dbReference>
<dbReference type="InterPro" id="IPR007696">
    <property type="entry name" value="DNA_mismatch_repair_MutS_core"/>
</dbReference>
<dbReference type="GO" id="GO:0019843">
    <property type="term" value="F:rRNA binding"/>
    <property type="evidence" value="ECO:0007669"/>
    <property type="project" value="UniProtKB-KW"/>
</dbReference>
<reference evidence="10 12" key="2">
    <citation type="journal article" date="2016" name="Front. Microbiol.">
        <title>Industrial Acetogenic Biocatalysts: A Comparative Metabolic and Genomic Analysis.</title>
        <authorList>
            <person name="Bengelsdorf F."/>
            <person name="Poehlein A."/>
            <person name="Sonja S."/>
            <person name="Erz C."/>
            <person name="Hummel T."/>
            <person name="Hoffmeister S."/>
            <person name="Daniel R."/>
            <person name="Durre P."/>
        </authorList>
    </citation>
    <scope>NUCLEOTIDE SEQUENCE [LARGE SCALE GENOMIC DNA]</scope>
    <source>
        <strain evidence="10 12">PTA-10522</strain>
    </source>
</reference>
<evidence type="ECO:0000256" key="6">
    <source>
        <dbReference type="ARBA" id="ARBA00022884"/>
    </source>
</evidence>
<dbReference type="GO" id="GO:0016887">
    <property type="term" value="F:ATP hydrolysis activity"/>
    <property type="evidence" value="ECO:0007669"/>
    <property type="project" value="InterPro"/>
</dbReference>
<keyword evidence="7" id="KW-0238">DNA-binding</keyword>
<evidence type="ECO:0000313" key="10">
    <source>
        <dbReference type="EMBL" id="OBR92756.1"/>
    </source>
</evidence>
<dbReference type="InterPro" id="IPR036187">
    <property type="entry name" value="DNA_mismatch_repair_MutS_sf"/>
</dbReference>
<organism evidence="9 11">
    <name type="scientific">Clostridium coskatii</name>
    <dbReference type="NCBI Taxonomy" id="1705578"/>
    <lineage>
        <taxon>Bacteria</taxon>
        <taxon>Bacillati</taxon>
        <taxon>Bacillota</taxon>
        <taxon>Clostridia</taxon>
        <taxon>Eubacteriales</taxon>
        <taxon>Clostridiaceae</taxon>
        <taxon>Clostridium</taxon>
    </lineage>
</organism>
<dbReference type="FunFam" id="3.40.50.300:FF:000830">
    <property type="entry name" value="Endonuclease MutS2"/>
    <property type="match status" value="1"/>
</dbReference>
<dbReference type="GO" id="GO:0005524">
    <property type="term" value="F:ATP binding"/>
    <property type="evidence" value="ECO:0007669"/>
    <property type="project" value="UniProtKB-KW"/>
</dbReference>
<dbReference type="Pfam" id="PF00488">
    <property type="entry name" value="MutS_V"/>
    <property type="match status" value="1"/>
</dbReference>
<dbReference type="InterPro" id="IPR045076">
    <property type="entry name" value="MutS"/>
</dbReference>
<dbReference type="SMART" id="SM00533">
    <property type="entry name" value="MUTSd"/>
    <property type="match status" value="1"/>
</dbReference>
<evidence type="ECO:0000313" key="12">
    <source>
        <dbReference type="Proteomes" id="UP000093694"/>
    </source>
</evidence>
<keyword evidence="4 9" id="KW-0378">Hydrolase</keyword>
<accession>A0A168R6J0</accession>
<keyword evidence="12" id="KW-1185">Reference proteome</keyword>
<evidence type="ECO:0000256" key="7">
    <source>
        <dbReference type="ARBA" id="ARBA00023125"/>
    </source>
</evidence>
<proteinExistence type="predicted"/>
<dbReference type="EMBL" id="LITQ01000032">
    <property type="protein sequence ID" value="OAA90114.1"/>
    <property type="molecule type" value="Genomic_DNA"/>
</dbReference>
<keyword evidence="5" id="KW-0067">ATP-binding</keyword>
<protein>
    <submittedName>
        <fullName evidence="9">Endonuclease MutS2</fullName>
        <ecNumber evidence="9">3.1.-.-</ecNumber>
    </submittedName>
</protein>
<dbReference type="Proteomes" id="UP000093694">
    <property type="component" value="Unassembled WGS sequence"/>
</dbReference>
<dbReference type="EC" id="3.1.-.-" evidence="9"/>
<dbReference type="PANTHER" id="PTHR48466">
    <property type="entry name" value="OS10G0509000 PROTEIN-RELATED"/>
    <property type="match status" value="1"/>
</dbReference>
<comment type="caution">
    <text evidence="9">The sequence shown here is derived from an EMBL/GenBank/DDBJ whole genome shotgun (WGS) entry which is preliminary data.</text>
</comment>
<keyword evidence="2" id="KW-0699">rRNA-binding</keyword>